<dbReference type="RefSeq" id="WP_205005571.1">
    <property type="nucleotide sequence ID" value="NZ_CBCRXA010000016.1"/>
</dbReference>
<keyword evidence="1" id="KW-0812">Transmembrane</keyword>
<reference evidence="2 3" key="1">
    <citation type="submission" date="2021-01" db="EMBL/GenBank/DDBJ databases">
        <title>Genomic Encyclopedia of Type Strains, Phase IV (KMG-IV): sequencing the most valuable type-strain genomes for metagenomic binning, comparative biology and taxonomic classification.</title>
        <authorList>
            <person name="Goeker M."/>
        </authorList>
    </citation>
    <scope>NUCLEOTIDE SEQUENCE [LARGE SCALE GENOMIC DNA]</scope>
    <source>
        <strain evidence="2 3">DSM 100968</strain>
    </source>
</reference>
<dbReference type="Pfam" id="PF13789">
    <property type="entry name" value="DUF4181"/>
    <property type="match status" value="1"/>
</dbReference>
<feature type="transmembrane region" description="Helical" evidence="1">
    <location>
        <begin position="90"/>
        <end position="109"/>
    </location>
</feature>
<feature type="transmembrane region" description="Helical" evidence="1">
    <location>
        <begin position="44"/>
        <end position="69"/>
    </location>
</feature>
<keyword evidence="3" id="KW-1185">Reference proteome</keyword>
<protein>
    <submittedName>
        <fullName evidence="2">PurR-regulated permease PerM</fullName>
    </submittedName>
</protein>
<evidence type="ECO:0000256" key="1">
    <source>
        <dbReference type="SAM" id="Phobius"/>
    </source>
</evidence>
<accession>A0ABS2Q675</accession>
<sequence length="114" mass="13436">MFAIIVLFVVYSLTDQYLKKRFSIQKTKGWIYHPVNRLQKYGEIFLFIIALILFFSFSDQIILIMLIFLIISNGFRALMEWLYRRKTGRYLLEISATVFTMLLLTLGIACHITG</sequence>
<evidence type="ECO:0000313" key="3">
    <source>
        <dbReference type="Proteomes" id="UP000823201"/>
    </source>
</evidence>
<dbReference type="EMBL" id="JAFBEV010000004">
    <property type="protein sequence ID" value="MBM7657223.1"/>
    <property type="molecule type" value="Genomic_DNA"/>
</dbReference>
<keyword evidence="1" id="KW-1133">Transmembrane helix</keyword>
<name>A0ABS2Q675_9BACL</name>
<dbReference type="InterPro" id="IPR025441">
    <property type="entry name" value="DUF4181"/>
</dbReference>
<evidence type="ECO:0000313" key="2">
    <source>
        <dbReference type="EMBL" id="MBM7657223.1"/>
    </source>
</evidence>
<gene>
    <name evidence="2" type="ORF">JOC27_000664</name>
</gene>
<dbReference type="Proteomes" id="UP000823201">
    <property type="component" value="Unassembled WGS sequence"/>
</dbReference>
<keyword evidence="1" id="KW-0472">Membrane</keyword>
<proteinExistence type="predicted"/>
<comment type="caution">
    <text evidence="2">The sequence shown here is derived from an EMBL/GenBank/DDBJ whole genome shotgun (WGS) entry which is preliminary data.</text>
</comment>
<organism evidence="2 3">
    <name type="scientific">Sporolactobacillus spathodeae</name>
    <dbReference type="NCBI Taxonomy" id="1465502"/>
    <lineage>
        <taxon>Bacteria</taxon>
        <taxon>Bacillati</taxon>
        <taxon>Bacillota</taxon>
        <taxon>Bacilli</taxon>
        <taxon>Bacillales</taxon>
        <taxon>Sporolactobacillaceae</taxon>
        <taxon>Sporolactobacillus</taxon>
    </lineage>
</organism>